<protein>
    <recommendedName>
        <fullName evidence="5">Chromo domain-containing protein</fullName>
    </recommendedName>
</protein>
<dbReference type="SMART" id="SM00298">
    <property type="entry name" value="CHROMO"/>
    <property type="match status" value="1"/>
</dbReference>
<dbReference type="EMBL" id="JAGTXO010000007">
    <property type="protein sequence ID" value="KAG8466800.1"/>
    <property type="molecule type" value="Genomic_DNA"/>
</dbReference>
<dbReference type="PROSITE" id="PS00598">
    <property type="entry name" value="CHROMO_1"/>
    <property type="match status" value="1"/>
</dbReference>
<dbReference type="AlphaFoldDB" id="A0A8J5XRX3"/>
<sequence length="464" mass="49585">MGPSSGLKRLSATQVHKVAALLGKELVQAEAKAAKPASGKKRAAESSPAPAPDKKAKAQKAPEPPAPRPAKAAPAPQPAAKAAKAAPSKASPTPAKKPADDKPSVKRSAGKKGKEAAGEEVRSVERITDVRVSKAGDAEFRIKWKGLGDRESSWEPEDHILDDSLIDEYMKNRLVKMAPAGGVYAVGTAVDVLGEADGFEYSWAPAKVLKAGKSGKYDVEYLDFMDGKSKLVEKGVELPRLRPMQPKMASSKWKPALGELIEAFDDDCWWEGKMLGFDKKKSDHVLVMLRLNDEKKAYARKDVRVNGNVADWNRARITAFEGAIERTVGAPTVVTNVAAASVLIDFTVLQFAGSYTDTQTVEAKLRDPAVVRTLRTAVAQDTGFALESDPQVVKTTSVATGATGSTSSTVGFSRVDAILGGTLGGGLFLLLCVALPLVAWQVRRRQLKRADAGREPLNVNVARI</sequence>
<proteinExistence type="predicted"/>
<feature type="transmembrane region" description="Helical" evidence="4">
    <location>
        <begin position="417"/>
        <end position="440"/>
    </location>
</feature>
<dbReference type="InterPro" id="IPR000953">
    <property type="entry name" value="Chromo/chromo_shadow_dom"/>
</dbReference>
<dbReference type="GO" id="GO:0005634">
    <property type="term" value="C:nucleus"/>
    <property type="evidence" value="ECO:0007669"/>
    <property type="project" value="UniProtKB-SubCell"/>
</dbReference>
<dbReference type="InterPro" id="IPR014002">
    <property type="entry name" value="Agenet_dom_plant"/>
</dbReference>
<reference evidence="6" key="1">
    <citation type="submission" date="2021-05" db="EMBL/GenBank/DDBJ databases">
        <title>The genome of the haptophyte Pavlova lutheri (Diacronema luteri, Pavlovales) - a model for lipid biosynthesis in eukaryotic algae.</title>
        <authorList>
            <person name="Hulatt C.J."/>
            <person name="Posewitz M.C."/>
        </authorList>
    </citation>
    <scope>NUCLEOTIDE SEQUENCE</scope>
    <source>
        <strain evidence="6">NIVA-4/92</strain>
    </source>
</reference>
<evidence type="ECO:0000313" key="7">
    <source>
        <dbReference type="Proteomes" id="UP000751190"/>
    </source>
</evidence>
<organism evidence="6 7">
    <name type="scientific">Diacronema lutheri</name>
    <name type="common">Unicellular marine alga</name>
    <name type="synonym">Monochrysis lutheri</name>
    <dbReference type="NCBI Taxonomy" id="2081491"/>
    <lineage>
        <taxon>Eukaryota</taxon>
        <taxon>Haptista</taxon>
        <taxon>Haptophyta</taxon>
        <taxon>Pavlovophyceae</taxon>
        <taxon>Pavlovales</taxon>
        <taxon>Pavlovaceae</taxon>
        <taxon>Diacronema</taxon>
    </lineage>
</organism>
<dbReference type="PROSITE" id="PS50013">
    <property type="entry name" value="CHROMO_2"/>
    <property type="match status" value="1"/>
</dbReference>
<evidence type="ECO:0000256" key="1">
    <source>
        <dbReference type="ARBA" id="ARBA00004123"/>
    </source>
</evidence>
<gene>
    <name evidence="6" type="ORF">KFE25_008179</name>
</gene>
<evidence type="ECO:0000313" key="6">
    <source>
        <dbReference type="EMBL" id="KAG8466800.1"/>
    </source>
</evidence>
<dbReference type="SMART" id="SM00743">
    <property type="entry name" value="Agenet"/>
    <property type="match status" value="2"/>
</dbReference>
<feature type="domain" description="Chromo" evidence="5">
    <location>
        <begin position="122"/>
        <end position="181"/>
    </location>
</feature>
<dbReference type="Pfam" id="PF05641">
    <property type="entry name" value="Agenet"/>
    <property type="match status" value="1"/>
</dbReference>
<evidence type="ECO:0000259" key="5">
    <source>
        <dbReference type="PROSITE" id="PS50013"/>
    </source>
</evidence>
<dbReference type="PANTHER" id="PTHR31917:SF101">
    <property type="entry name" value="OS07G0607300 PROTEIN"/>
    <property type="match status" value="1"/>
</dbReference>
<dbReference type="Gene3D" id="2.40.50.40">
    <property type="match status" value="1"/>
</dbReference>
<dbReference type="InterPro" id="IPR008395">
    <property type="entry name" value="Agenet-like_dom"/>
</dbReference>
<feature type="compositionally biased region" description="Low complexity" evidence="3">
    <location>
        <begin position="69"/>
        <end position="96"/>
    </location>
</feature>
<dbReference type="InterPro" id="IPR023780">
    <property type="entry name" value="Chromo_domain"/>
</dbReference>
<evidence type="ECO:0000256" key="4">
    <source>
        <dbReference type="SAM" id="Phobius"/>
    </source>
</evidence>
<dbReference type="PANTHER" id="PTHR31917">
    <property type="entry name" value="AGENET DOMAIN-CONTAINING PROTEIN-RELATED"/>
    <property type="match status" value="1"/>
</dbReference>
<dbReference type="SUPFAM" id="SSF54160">
    <property type="entry name" value="Chromo domain-like"/>
    <property type="match status" value="1"/>
</dbReference>
<keyword evidence="7" id="KW-1185">Reference proteome</keyword>
<keyword evidence="4" id="KW-0472">Membrane</keyword>
<dbReference type="OrthoDB" id="938602at2759"/>
<feature type="region of interest" description="Disordered" evidence="3">
    <location>
        <begin position="29"/>
        <end position="122"/>
    </location>
</feature>
<comment type="caution">
    <text evidence="6">The sequence shown here is derived from an EMBL/GenBank/DDBJ whole genome shotgun (WGS) entry which is preliminary data.</text>
</comment>
<feature type="compositionally biased region" description="Basic and acidic residues" evidence="3">
    <location>
        <begin position="112"/>
        <end position="122"/>
    </location>
</feature>
<name>A0A8J5XRX3_DIALT</name>
<dbReference type="CDD" id="cd20405">
    <property type="entry name" value="Tudor_Agenet_AtDUF_rpt1_3"/>
    <property type="match status" value="1"/>
</dbReference>
<accession>A0A8J5XRX3</accession>
<evidence type="ECO:0000256" key="2">
    <source>
        <dbReference type="ARBA" id="ARBA00023242"/>
    </source>
</evidence>
<keyword evidence="4" id="KW-1133">Transmembrane helix</keyword>
<dbReference type="Proteomes" id="UP000751190">
    <property type="component" value="Unassembled WGS sequence"/>
</dbReference>
<dbReference type="InterPro" id="IPR016197">
    <property type="entry name" value="Chromo-like_dom_sf"/>
</dbReference>
<comment type="subcellular location">
    <subcellularLocation>
        <location evidence="1">Nucleus</location>
    </subcellularLocation>
</comment>
<keyword evidence="4" id="KW-0812">Transmembrane</keyword>
<dbReference type="Pfam" id="PF00385">
    <property type="entry name" value="Chromo"/>
    <property type="match status" value="1"/>
</dbReference>
<dbReference type="InterPro" id="IPR023779">
    <property type="entry name" value="Chromodomain_CS"/>
</dbReference>
<evidence type="ECO:0000256" key="3">
    <source>
        <dbReference type="SAM" id="MobiDB-lite"/>
    </source>
</evidence>
<keyword evidence="2" id="KW-0539">Nucleus</keyword>